<evidence type="ECO:0000256" key="1">
    <source>
        <dbReference type="SAM" id="Phobius"/>
    </source>
</evidence>
<keyword evidence="3" id="KW-1185">Reference proteome</keyword>
<feature type="transmembrane region" description="Helical" evidence="1">
    <location>
        <begin position="197"/>
        <end position="218"/>
    </location>
</feature>
<dbReference type="EMBL" id="JAAONZ010000009">
    <property type="protein sequence ID" value="NHO66441.1"/>
    <property type="molecule type" value="Genomic_DNA"/>
</dbReference>
<feature type="transmembrane region" description="Helical" evidence="1">
    <location>
        <begin position="257"/>
        <end position="276"/>
    </location>
</feature>
<dbReference type="PANTHER" id="PTHR30503:SF3">
    <property type="entry name" value="INNER MEMBRANE PROTEIN YEDI"/>
    <property type="match status" value="1"/>
</dbReference>
<keyword evidence="1" id="KW-0812">Transmembrane</keyword>
<dbReference type="AlphaFoldDB" id="A0A9E5MHV2"/>
<dbReference type="GO" id="GO:0005886">
    <property type="term" value="C:plasma membrane"/>
    <property type="evidence" value="ECO:0007669"/>
    <property type="project" value="TreeGrafter"/>
</dbReference>
<keyword evidence="1" id="KW-0472">Membrane</keyword>
<feature type="transmembrane region" description="Helical" evidence="1">
    <location>
        <begin position="173"/>
        <end position="191"/>
    </location>
</feature>
<dbReference type="InterPro" id="IPR008526">
    <property type="entry name" value="YedI"/>
</dbReference>
<gene>
    <name evidence="2" type="ORF">G8770_12910</name>
</gene>
<reference evidence="2" key="1">
    <citation type="submission" date="2020-03" db="EMBL/GenBank/DDBJ databases">
        <authorList>
            <person name="Guo F."/>
        </authorList>
    </citation>
    <scope>NUCLEOTIDE SEQUENCE</scope>
    <source>
        <strain evidence="2">JCM 30134</strain>
    </source>
</reference>
<dbReference type="PIRSF" id="PIRSF016660">
    <property type="entry name" value="YedI"/>
    <property type="match status" value="1"/>
</dbReference>
<protein>
    <submittedName>
        <fullName evidence="2">DUF808 domain-containing protein</fullName>
    </submittedName>
</protein>
<comment type="caution">
    <text evidence="2">The sequence shown here is derived from an EMBL/GenBank/DDBJ whole genome shotgun (WGS) entry which is preliminary data.</text>
</comment>
<evidence type="ECO:0000313" key="2">
    <source>
        <dbReference type="EMBL" id="NHO66441.1"/>
    </source>
</evidence>
<accession>A0A9E5MHV2</accession>
<dbReference type="Proteomes" id="UP000787472">
    <property type="component" value="Unassembled WGS sequence"/>
</dbReference>
<feature type="transmembrane region" description="Helical" evidence="1">
    <location>
        <begin position="71"/>
        <end position="100"/>
    </location>
</feature>
<feature type="transmembrane region" description="Helical" evidence="1">
    <location>
        <begin position="296"/>
        <end position="324"/>
    </location>
</feature>
<evidence type="ECO:0000313" key="3">
    <source>
        <dbReference type="Proteomes" id="UP000787472"/>
    </source>
</evidence>
<keyword evidence="1" id="KW-1133">Transmembrane helix</keyword>
<dbReference type="Pfam" id="PF05661">
    <property type="entry name" value="DUF808"/>
    <property type="match status" value="1"/>
</dbReference>
<name>A0A9E5MHV2_9GAMM</name>
<dbReference type="RefSeq" id="WP_167187241.1">
    <property type="nucleotide sequence ID" value="NZ_JAAONZ010000009.1"/>
</dbReference>
<dbReference type="PANTHER" id="PTHR30503">
    <property type="entry name" value="INNER MEMBRANE PROTEIN YEDI"/>
    <property type="match status" value="1"/>
</dbReference>
<organism evidence="2 3">
    <name type="scientific">Pseudomaricurvus hydrocarbonicus</name>
    <dbReference type="NCBI Taxonomy" id="1470433"/>
    <lineage>
        <taxon>Bacteria</taxon>
        <taxon>Pseudomonadati</taxon>
        <taxon>Pseudomonadota</taxon>
        <taxon>Gammaproteobacteria</taxon>
        <taxon>Cellvibrionales</taxon>
        <taxon>Cellvibrionaceae</taxon>
        <taxon>Pseudomaricurvus</taxon>
    </lineage>
</organism>
<proteinExistence type="predicted"/>
<sequence>MAGTSLLALLDDIASMLDDISAMTKVTAGKTTGLLGDDLALNANQLTGLRAERELPVVWAVAKGSFINKGILLPLAFLISAFIPWLIQPLLMLGGAYLCFEGAEKVWHFLARGKKHTTPAVVVAGNTAHDAAAAQLTETRKRTESTRNKLTKSREELLVFEKDKIKGAIRTDFILSAEIIVIALGTVQHMALMGAIVVVSLIAVLMTVGVYSLVAGIVKLDDVGLYLITRAGDDTGAFSARLGRGILSMCPGMMKTLSIVGTLAMFLVGGSILMHGVPVFAHGVEEWFHAQHLAAWVNWIGILLVEMLTGLVLGSVLVVIISAIMPAFQKEKA</sequence>